<keyword evidence="9" id="KW-0479">Metal-binding</keyword>
<comment type="cofactor">
    <cofactor evidence="9">
        <name>Zn(2+)</name>
        <dbReference type="ChEBI" id="CHEBI:29105"/>
    </cofactor>
    <text evidence="9">Binds 1 zinc ion per subunit.</text>
</comment>
<dbReference type="InterPro" id="IPR009080">
    <property type="entry name" value="tRNAsynth_Ia_anticodon-bd"/>
</dbReference>
<dbReference type="InterPro" id="IPR023585">
    <property type="entry name" value="Ile-tRNA-ligase_type1"/>
</dbReference>
<feature type="binding site" evidence="9">
    <location>
        <position position="867"/>
    </location>
    <ligand>
        <name>Zn(2+)</name>
        <dbReference type="ChEBI" id="CHEBI:29105"/>
    </ligand>
</feature>
<evidence type="ECO:0000256" key="5">
    <source>
        <dbReference type="ARBA" id="ARBA00022917"/>
    </source>
</evidence>
<comment type="subcellular location">
    <subcellularLocation>
        <location evidence="9">Cytoplasm</location>
    </subcellularLocation>
</comment>
<feature type="binding site" evidence="9">
    <location>
        <position position="892"/>
    </location>
    <ligand>
        <name>Zn(2+)</name>
        <dbReference type="ChEBI" id="CHEBI:29105"/>
    </ligand>
</feature>
<sequence length="907" mass="104171">MDYSLTVLLPKTDFPMKANLPQREPHWIEVWEKEKVYCTLLEKRKNCPQFILHDGPPFANGKAHMGSGLNKILKDIVLKSRNMLGFQCPYIPGWDCHGLPIEHKVMSEYPALAADPLSIRNKCKEYARYWIEVQKEQFRRLGILCSWDTTYITMDPSYEAAELRLFAELVEKKWVYRGLRPVFWSVGCRTALAEAEIEYQKKEDIAIYVEFPVAEEELTKAGLPQGTSFLAWTTTPWTLPANLALAVSPDLSYELRQVGEKKFIVAGKLAESIPGFSHSVVLRSFPSGQNLEGLKYNHPLLPREGVVYTADFVSGETGSGIVHIAPGHGMEDYQLGMIHGLEVYSPVDDQGRFTKQCGIEKIVGLSVFEANNILCAMLEEKGLLWAKYPYVHDYPFCWRSKTPIIFRSVPQWFIAIEAFKSLALKEIEHVNWIPPRGENRIKGAVESRKDWCISRQRYWGVPIPAFYKKSGEAILDPSIIRRFADKVEEEGTDLWFRLESKELCQLLGLSPSEDLVKGMDTLDVWIDSGSSHYSVLKPRGEDPADLYLEGSDQHRGWFQSSLLLSVALKGKAPYKSVLTHGFVVDLDGKKLSKSSGARDLSEQIQTYGADLLRLWVASEEYAEDVPFSKEIFSRLSDSYRLIRNSLRILLGNLHDFNPQEQSLPDDRLREIDRYFELCVNKLVKKTKAFYENYEFSQVYQALTRFCSVELSSFYIDILKDRLYCDGQNWLSRRSAQTVLYRTFEYLVKLLAPILPFTTEEAWRASGKTSSIHLELFPEERKIQDEEKLLKRWEKILQLRDLANRELEKARKQKMIGKNLEAKLILFTDDFESEDTALLTEVFLVSQLEIIRSSKTEILVEKASGKKCPRCWKFSLFAQSNTDPQYPHVCSRCLKVLKGLPESFLVSD</sequence>
<comment type="domain">
    <text evidence="9">IleRS has two distinct active sites: one for aminoacylation and one for editing. The misactivated valine is translocated from the active site to the editing site, which sterically excludes the correctly activated isoleucine. The single editing site contains two valyl binding pockets, one specific for each substrate (Val-AMP or Val-tRNA(Ile)).</text>
</comment>
<dbReference type="Pfam" id="PF00133">
    <property type="entry name" value="tRNA-synt_1"/>
    <property type="match status" value="1"/>
</dbReference>
<dbReference type="InterPro" id="IPR013155">
    <property type="entry name" value="M/V/L/I-tRNA-synth_anticd-bd"/>
</dbReference>
<dbReference type="PRINTS" id="PR00984">
    <property type="entry name" value="TRNASYNTHILE"/>
</dbReference>
<dbReference type="RefSeq" id="WP_206845128.1">
    <property type="nucleotide sequence ID" value="NZ_CP065956.1"/>
</dbReference>
<evidence type="ECO:0000259" key="10">
    <source>
        <dbReference type="Pfam" id="PF00133"/>
    </source>
</evidence>
<name>A0ABX7PTG4_9BACT</name>
<dbReference type="SUPFAM" id="SSF52374">
    <property type="entry name" value="Nucleotidylyl transferase"/>
    <property type="match status" value="1"/>
</dbReference>
<organism evidence="12 13">
    <name type="scientific">Candidatus Methylacidiphilum infernorum</name>
    <dbReference type="NCBI Taxonomy" id="511746"/>
    <lineage>
        <taxon>Bacteria</taxon>
        <taxon>Pseudomonadati</taxon>
        <taxon>Verrucomicrobiota</taxon>
        <taxon>Methylacidiphilae</taxon>
        <taxon>Methylacidiphilales</taxon>
        <taxon>Methylacidiphilaceae</taxon>
        <taxon>Methylacidiphilum (ex Ratnadevi et al. 2023)</taxon>
    </lineage>
</organism>
<dbReference type="CDD" id="cd00818">
    <property type="entry name" value="IleRS_core"/>
    <property type="match status" value="1"/>
</dbReference>
<evidence type="ECO:0000256" key="6">
    <source>
        <dbReference type="ARBA" id="ARBA00023146"/>
    </source>
</evidence>
<evidence type="ECO:0000256" key="8">
    <source>
        <dbReference type="ARBA" id="ARBA00048359"/>
    </source>
</evidence>
<feature type="binding site" evidence="9">
    <location>
        <position position="593"/>
    </location>
    <ligand>
        <name>ATP</name>
        <dbReference type="ChEBI" id="CHEBI:30616"/>
    </ligand>
</feature>
<keyword evidence="3 9" id="KW-0547">Nucleotide-binding</keyword>
<dbReference type="EMBL" id="CP065956">
    <property type="protein sequence ID" value="QSR86272.1"/>
    <property type="molecule type" value="Genomic_DNA"/>
</dbReference>
<dbReference type="NCBIfam" id="TIGR00392">
    <property type="entry name" value="ileS"/>
    <property type="match status" value="1"/>
</dbReference>
<dbReference type="SUPFAM" id="SSF47323">
    <property type="entry name" value="Anticodon-binding domain of a subclass of class I aminoacyl-tRNA synthetases"/>
    <property type="match status" value="1"/>
</dbReference>
<feature type="binding site" evidence="9">
    <location>
        <position position="889"/>
    </location>
    <ligand>
        <name>Zn(2+)</name>
        <dbReference type="ChEBI" id="CHEBI:29105"/>
    </ligand>
</feature>
<reference evidence="12 13" key="1">
    <citation type="submission" date="2020-12" db="EMBL/GenBank/DDBJ databases">
        <authorList>
            <person name="Awala S.I."/>
            <person name="Gwak J.-H."/>
            <person name="Kim S.-J."/>
            <person name="Rhee S.-K."/>
        </authorList>
    </citation>
    <scope>NUCLEOTIDE SEQUENCE [LARGE SCALE GENOMIC DNA]</scope>
    <source>
        <strain evidence="12 13">IT5</strain>
    </source>
</reference>
<dbReference type="Gene3D" id="1.10.730.20">
    <property type="match status" value="1"/>
</dbReference>
<dbReference type="PANTHER" id="PTHR42765">
    <property type="entry name" value="SOLEUCYL-TRNA SYNTHETASE"/>
    <property type="match status" value="1"/>
</dbReference>
<dbReference type="InterPro" id="IPR050081">
    <property type="entry name" value="Ile-tRNA_ligase"/>
</dbReference>
<dbReference type="InterPro" id="IPR002300">
    <property type="entry name" value="aa-tRNA-synth_Ia"/>
</dbReference>
<evidence type="ECO:0000256" key="3">
    <source>
        <dbReference type="ARBA" id="ARBA00022741"/>
    </source>
</evidence>
<keyword evidence="9" id="KW-0963">Cytoplasm</keyword>
<gene>
    <name evidence="9 12" type="primary">ileS</name>
    <name evidence="12" type="ORF">EM20IM_07135</name>
</gene>
<dbReference type="Gene3D" id="1.10.10.830">
    <property type="entry name" value="Ile-tRNA synthetase CP2 domain-like"/>
    <property type="match status" value="1"/>
</dbReference>
<dbReference type="InterPro" id="IPR014729">
    <property type="entry name" value="Rossmann-like_a/b/a_fold"/>
</dbReference>
<dbReference type="Gene3D" id="3.90.740.10">
    <property type="entry name" value="Valyl/Leucyl/Isoleucyl-tRNA synthetase, editing domain"/>
    <property type="match status" value="1"/>
</dbReference>
<evidence type="ECO:0000313" key="13">
    <source>
        <dbReference type="Proteomes" id="UP000663088"/>
    </source>
</evidence>
<accession>A0ABX7PTG4</accession>
<dbReference type="Pfam" id="PF08264">
    <property type="entry name" value="Anticodon_1"/>
    <property type="match status" value="1"/>
</dbReference>
<evidence type="ECO:0000256" key="2">
    <source>
        <dbReference type="ARBA" id="ARBA00022598"/>
    </source>
</evidence>
<comment type="similarity">
    <text evidence="1 9">Belongs to the class-I aminoacyl-tRNA synthetase family. IleS type 1 subfamily.</text>
</comment>
<evidence type="ECO:0000256" key="9">
    <source>
        <dbReference type="HAMAP-Rule" id="MF_02002"/>
    </source>
</evidence>
<evidence type="ECO:0000256" key="4">
    <source>
        <dbReference type="ARBA" id="ARBA00022840"/>
    </source>
</evidence>
<dbReference type="SUPFAM" id="SSF50677">
    <property type="entry name" value="ValRS/IleRS/LeuRS editing domain"/>
    <property type="match status" value="1"/>
</dbReference>
<dbReference type="HAMAP" id="MF_02002">
    <property type="entry name" value="Ile_tRNA_synth_type1"/>
    <property type="match status" value="1"/>
</dbReference>
<keyword evidence="6 9" id="KW-0030">Aminoacyl-tRNA synthetase</keyword>
<dbReference type="EC" id="6.1.1.5" evidence="9"/>
<keyword evidence="13" id="KW-1185">Reference proteome</keyword>
<evidence type="ECO:0000256" key="1">
    <source>
        <dbReference type="ARBA" id="ARBA00006887"/>
    </source>
</evidence>
<evidence type="ECO:0000259" key="11">
    <source>
        <dbReference type="Pfam" id="PF08264"/>
    </source>
</evidence>
<dbReference type="Gene3D" id="3.40.50.620">
    <property type="entry name" value="HUPs"/>
    <property type="match status" value="2"/>
</dbReference>
<dbReference type="PANTHER" id="PTHR42765:SF1">
    <property type="entry name" value="ISOLEUCINE--TRNA LIGASE, MITOCHONDRIAL"/>
    <property type="match status" value="1"/>
</dbReference>
<dbReference type="GO" id="GO:0004822">
    <property type="term" value="F:isoleucine-tRNA ligase activity"/>
    <property type="evidence" value="ECO:0007669"/>
    <property type="project" value="UniProtKB-EC"/>
</dbReference>
<feature type="short sequence motif" description="'KMSKS' region" evidence="9">
    <location>
        <begin position="590"/>
        <end position="594"/>
    </location>
</feature>
<feature type="domain" description="Methionyl/Valyl/Leucyl/Isoleucyl-tRNA synthetase anticodon-binding" evidence="11">
    <location>
        <begin position="672"/>
        <end position="824"/>
    </location>
</feature>
<feature type="binding site" evidence="9">
    <location>
        <position position="549"/>
    </location>
    <ligand>
        <name>L-isoleucyl-5'-AMP</name>
        <dbReference type="ChEBI" id="CHEBI:178002"/>
    </ligand>
</feature>
<comment type="function">
    <text evidence="7 9">Catalyzes the attachment of isoleucine to tRNA(Ile). As IleRS can inadvertently accommodate and process structurally similar amino acids such as valine, to avoid such errors it has two additional distinct tRNA(Ile)-dependent editing activities. One activity is designated as 'pretransfer' editing and involves the hydrolysis of activated Val-AMP. The other activity is designated 'posttransfer' editing and involves deacylation of mischarged Val-tRNA(Ile).</text>
</comment>
<dbReference type="InterPro" id="IPR002301">
    <property type="entry name" value="Ile-tRNA-ligase"/>
</dbReference>
<feature type="binding site" evidence="9">
    <location>
        <position position="870"/>
    </location>
    <ligand>
        <name>Zn(2+)</name>
        <dbReference type="ChEBI" id="CHEBI:29105"/>
    </ligand>
</feature>
<feature type="short sequence motif" description="'HIGH' region" evidence="9">
    <location>
        <begin position="57"/>
        <end position="67"/>
    </location>
</feature>
<evidence type="ECO:0000256" key="7">
    <source>
        <dbReference type="ARBA" id="ARBA00025217"/>
    </source>
</evidence>
<feature type="domain" description="Aminoacyl-tRNA synthetase class Ia" evidence="10">
    <location>
        <begin position="27"/>
        <end position="627"/>
    </location>
</feature>
<keyword evidence="9" id="KW-0862">Zinc</keyword>
<dbReference type="Proteomes" id="UP000663088">
    <property type="component" value="Chromosome"/>
</dbReference>
<keyword evidence="5 9" id="KW-0648">Protein biosynthesis</keyword>
<evidence type="ECO:0000313" key="12">
    <source>
        <dbReference type="EMBL" id="QSR86272.1"/>
    </source>
</evidence>
<proteinExistence type="inferred from homology"/>
<keyword evidence="2 9" id="KW-0436">Ligase</keyword>
<dbReference type="InterPro" id="IPR033708">
    <property type="entry name" value="Anticodon_Ile_BEm"/>
</dbReference>
<comment type="catalytic activity">
    <reaction evidence="8 9">
        <text>tRNA(Ile) + L-isoleucine + ATP = L-isoleucyl-tRNA(Ile) + AMP + diphosphate</text>
        <dbReference type="Rhea" id="RHEA:11060"/>
        <dbReference type="Rhea" id="RHEA-COMP:9666"/>
        <dbReference type="Rhea" id="RHEA-COMP:9695"/>
        <dbReference type="ChEBI" id="CHEBI:30616"/>
        <dbReference type="ChEBI" id="CHEBI:33019"/>
        <dbReference type="ChEBI" id="CHEBI:58045"/>
        <dbReference type="ChEBI" id="CHEBI:78442"/>
        <dbReference type="ChEBI" id="CHEBI:78528"/>
        <dbReference type="ChEBI" id="CHEBI:456215"/>
        <dbReference type="EC" id="6.1.1.5"/>
    </reaction>
</comment>
<keyword evidence="4 9" id="KW-0067">ATP-binding</keyword>
<dbReference type="CDD" id="cd07960">
    <property type="entry name" value="Anticodon_Ia_Ile_BEm"/>
    <property type="match status" value="1"/>
</dbReference>
<protein>
    <recommendedName>
        <fullName evidence="9">Isoleucine--tRNA ligase</fullName>
        <ecNumber evidence="9">6.1.1.5</ecNumber>
    </recommendedName>
    <alternativeName>
        <fullName evidence="9">Isoleucyl-tRNA synthetase</fullName>
        <shortName evidence="9">IleRS</shortName>
    </alternativeName>
</protein>
<dbReference type="InterPro" id="IPR009008">
    <property type="entry name" value="Val/Leu/Ile-tRNA-synth_edit"/>
</dbReference>
<comment type="subunit">
    <text evidence="9">Monomer.</text>
</comment>